<comment type="caution">
    <text evidence="2">The sequence shown here is derived from an EMBL/GenBank/DDBJ whole genome shotgun (WGS) entry which is preliminary data.</text>
</comment>
<dbReference type="InterPro" id="IPR029063">
    <property type="entry name" value="SAM-dependent_MTases_sf"/>
</dbReference>
<dbReference type="AlphaFoldDB" id="A0A7C5AMI5"/>
<keyword evidence="2" id="KW-0489">Methyltransferase</keyword>
<dbReference type="GO" id="GO:0032259">
    <property type="term" value="P:methylation"/>
    <property type="evidence" value="ECO:0007669"/>
    <property type="project" value="UniProtKB-KW"/>
</dbReference>
<evidence type="ECO:0000313" key="2">
    <source>
        <dbReference type="EMBL" id="HGZ12149.1"/>
    </source>
</evidence>
<dbReference type="InterPro" id="IPR041698">
    <property type="entry name" value="Methyltransf_25"/>
</dbReference>
<dbReference type="Gene3D" id="3.40.50.150">
    <property type="entry name" value="Vaccinia Virus protein VP39"/>
    <property type="match status" value="1"/>
</dbReference>
<dbReference type="Gene3D" id="2.20.130.10">
    <property type="entry name" value="CAC2371-like domains"/>
    <property type="match status" value="1"/>
</dbReference>
<accession>A0A7C5AMI5</accession>
<dbReference type="EMBL" id="DTKJ01000055">
    <property type="protein sequence ID" value="HGZ12149.1"/>
    <property type="molecule type" value="Genomic_DNA"/>
</dbReference>
<gene>
    <name evidence="2" type="ORF">ENW48_08020</name>
</gene>
<name>A0A7C5AMI5_9BACT</name>
<dbReference type="CDD" id="cd02440">
    <property type="entry name" value="AdoMet_MTases"/>
    <property type="match status" value="1"/>
</dbReference>
<dbReference type="Pfam" id="PF13649">
    <property type="entry name" value="Methyltransf_25"/>
    <property type="match status" value="1"/>
</dbReference>
<proteinExistence type="predicted"/>
<keyword evidence="2" id="KW-0808">Transferase</keyword>
<protein>
    <submittedName>
        <fullName evidence="2">Class I SAM-dependent methyltransferase</fullName>
    </submittedName>
</protein>
<organism evidence="2">
    <name type="scientific">Desulfobacca acetoxidans</name>
    <dbReference type="NCBI Taxonomy" id="60893"/>
    <lineage>
        <taxon>Bacteria</taxon>
        <taxon>Pseudomonadati</taxon>
        <taxon>Thermodesulfobacteriota</taxon>
        <taxon>Desulfobaccia</taxon>
        <taxon>Desulfobaccales</taxon>
        <taxon>Desulfobaccaceae</taxon>
        <taxon>Desulfobacca</taxon>
    </lineage>
</organism>
<dbReference type="GO" id="GO:0008168">
    <property type="term" value="F:methyltransferase activity"/>
    <property type="evidence" value="ECO:0007669"/>
    <property type="project" value="UniProtKB-KW"/>
</dbReference>
<feature type="domain" description="Methyltransferase" evidence="1">
    <location>
        <begin position="40"/>
        <end position="136"/>
    </location>
</feature>
<evidence type="ECO:0000259" key="1">
    <source>
        <dbReference type="Pfam" id="PF13649"/>
    </source>
</evidence>
<dbReference type="SUPFAM" id="SSF53335">
    <property type="entry name" value="S-adenosyl-L-methionine-dependent methyltransferases"/>
    <property type="match status" value="1"/>
</dbReference>
<sequence>MSENYARTYDQTFALFKDYPREALFLRDVIRHWRPEARSILDVACGTATHLLELARMGFDCIGLDLDPEILKVAREKARRRGLTIRLVQGDMRDFRLQTPVDVAINMFYSFHNVLYHEAEQVGCLKSIHRALNPLGILIMEVLPEENNLRLYPPGQVFEVCQTSQADGMILRILSENRILNAEMKEVIFTFKTLKDGQVVKIKEMISPFRRLYWRDLEGLLARTGFRPLQRLGDCDLGSPFTEDSPKLVVVAEALNL</sequence>
<reference evidence="2" key="1">
    <citation type="journal article" date="2020" name="mSystems">
        <title>Genome- and Community-Level Interaction Insights into Carbon Utilization and Element Cycling Functions of Hydrothermarchaeota in Hydrothermal Sediment.</title>
        <authorList>
            <person name="Zhou Z."/>
            <person name="Liu Y."/>
            <person name="Xu W."/>
            <person name="Pan J."/>
            <person name="Luo Z.H."/>
            <person name="Li M."/>
        </authorList>
    </citation>
    <scope>NUCLEOTIDE SEQUENCE [LARGE SCALE GENOMIC DNA]</scope>
    <source>
        <strain evidence="2">SpSt-853</strain>
    </source>
</reference>
<dbReference type="PANTHER" id="PTHR43591">
    <property type="entry name" value="METHYLTRANSFERASE"/>
    <property type="match status" value="1"/>
</dbReference>